<evidence type="ECO:0000256" key="6">
    <source>
        <dbReference type="ARBA" id="ARBA00022946"/>
    </source>
</evidence>
<comment type="subcellular location">
    <subcellularLocation>
        <location evidence="1">Plastid</location>
        <location evidence="1">Chloroplast membrane</location>
        <topology evidence="1">Multi-pass membrane protein</topology>
    </subcellularLocation>
</comment>
<evidence type="ECO:0000256" key="4">
    <source>
        <dbReference type="ARBA" id="ARBA00022640"/>
    </source>
</evidence>
<proteinExistence type="inferred from homology"/>
<gene>
    <name evidence="9" type="ORF">RJT34_17484</name>
</gene>
<evidence type="ECO:0000313" key="9">
    <source>
        <dbReference type="EMBL" id="KAK7294595.1"/>
    </source>
</evidence>
<evidence type="ECO:0000256" key="3">
    <source>
        <dbReference type="ARBA" id="ARBA00022528"/>
    </source>
</evidence>
<reference evidence="9 10" key="1">
    <citation type="submission" date="2024-01" db="EMBL/GenBank/DDBJ databases">
        <title>The genomes of 5 underutilized Papilionoideae crops provide insights into root nodulation and disease resistance.</title>
        <authorList>
            <person name="Yuan L."/>
        </authorList>
    </citation>
    <scope>NUCLEOTIDE SEQUENCE [LARGE SCALE GENOMIC DNA]</scope>
    <source>
        <strain evidence="9">LY-2023</strain>
        <tissue evidence="9">Leaf</tissue>
    </source>
</reference>
<accession>A0AAN9J913</accession>
<evidence type="ECO:0000256" key="2">
    <source>
        <dbReference type="ARBA" id="ARBA00010793"/>
    </source>
</evidence>
<evidence type="ECO:0000256" key="1">
    <source>
        <dbReference type="ARBA" id="ARBA00004508"/>
    </source>
</evidence>
<evidence type="ECO:0000313" key="10">
    <source>
        <dbReference type="Proteomes" id="UP001359559"/>
    </source>
</evidence>
<dbReference type="PANTHER" id="PTHR31620:SF14">
    <property type="entry name" value="PROTEIN RETICULATA-RELATED 4, CHLOROPLASTIC"/>
    <property type="match status" value="1"/>
</dbReference>
<dbReference type="EMBL" id="JAYKXN010000004">
    <property type="protein sequence ID" value="KAK7294595.1"/>
    <property type="molecule type" value="Genomic_DNA"/>
</dbReference>
<keyword evidence="6" id="KW-0809">Transit peptide</keyword>
<evidence type="ECO:0000256" key="8">
    <source>
        <dbReference type="ARBA" id="ARBA00023136"/>
    </source>
</evidence>
<organism evidence="9 10">
    <name type="scientific">Clitoria ternatea</name>
    <name type="common">Butterfly pea</name>
    <dbReference type="NCBI Taxonomy" id="43366"/>
    <lineage>
        <taxon>Eukaryota</taxon>
        <taxon>Viridiplantae</taxon>
        <taxon>Streptophyta</taxon>
        <taxon>Embryophyta</taxon>
        <taxon>Tracheophyta</taxon>
        <taxon>Spermatophyta</taxon>
        <taxon>Magnoliopsida</taxon>
        <taxon>eudicotyledons</taxon>
        <taxon>Gunneridae</taxon>
        <taxon>Pentapetalae</taxon>
        <taxon>rosids</taxon>
        <taxon>fabids</taxon>
        <taxon>Fabales</taxon>
        <taxon>Fabaceae</taxon>
        <taxon>Papilionoideae</taxon>
        <taxon>50 kb inversion clade</taxon>
        <taxon>NPAAA clade</taxon>
        <taxon>indigoferoid/millettioid clade</taxon>
        <taxon>Phaseoleae</taxon>
        <taxon>Clitoria</taxon>
    </lineage>
</organism>
<keyword evidence="7" id="KW-1133">Transmembrane helix</keyword>
<comment type="similarity">
    <text evidence="2">Belongs to the RETICULATA family.</text>
</comment>
<sequence>MNKATTDPLEVTKTVKFSRFKERLTDDLFLAKVGMECSVDVFTKTVAEYIRRKENFFNELEIVFASMV</sequence>
<dbReference type="InterPro" id="IPR021825">
    <property type="entry name" value="RETICULATA-related"/>
</dbReference>
<keyword evidence="4" id="KW-0934">Plastid</keyword>
<name>A0AAN9J913_CLITE</name>
<evidence type="ECO:0000256" key="7">
    <source>
        <dbReference type="ARBA" id="ARBA00022989"/>
    </source>
</evidence>
<keyword evidence="8" id="KW-0472">Membrane</keyword>
<keyword evidence="3" id="KW-0150">Chloroplast</keyword>
<dbReference type="Proteomes" id="UP001359559">
    <property type="component" value="Unassembled WGS sequence"/>
</dbReference>
<dbReference type="PANTHER" id="PTHR31620">
    <property type="entry name" value="PROTEIN RETICULATA-RELATED 2, CHLOROPLASTIC-RELATED"/>
    <property type="match status" value="1"/>
</dbReference>
<keyword evidence="10" id="KW-1185">Reference proteome</keyword>
<keyword evidence="5" id="KW-0812">Transmembrane</keyword>
<dbReference type="Pfam" id="PF11891">
    <property type="entry name" value="RETICULATA-like"/>
    <property type="match status" value="1"/>
</dbReference>
<dbReference type="GO" id="GO:0031969">
    <property type="term" value="C:chloroplast membrane"/>
    <property type="evidence" value="ECO:0007669"/>
    <property type="project" value="UniProtKB-SubCell"/>
</dbReference>
<comment type="caution">
    <text evidence="9">The sequence shown here is derived from an EMBL/GenBank/DDBJ whole genome shotgun (WGS) entry which is preliminary data.</text>
</comment>
<protein>
    <submittedName>
        <fullName evidence="9">Uncharacterized protein</fullName>
    </submittedName>
</protein>
<evidence type="ECO:0000256" key="5">
    <source>
        <dbReference type="ARBA" id="ARBA00022692"/>
    </source>
</evidence>
<dbReference type="AlphaFoldDB" id="A0AAN9J913"/>